<keyword evidence="2" id="KW-0813">Transport</keyword>
<evidence type="ECO:0000256" key="8">
    <source>
        <dbReference type="ARBA" id="ARBA00037998"/>
    </source>
</evidence>
<dbReference type="PANTHER" id="PTHR11795:SF445">
    <property type="entry name" value="AMINO ACID ABC TRANSPORTER PERMEASE PROTEIN"/>
    <property type="match status" value="1"/>
</dbReference>
<name>A0A1D3TYN4_9FIRM</name>
<dbReference type="AlphaFoldDB" id="A0A1D3TYN4"/>
<dbReference type="Pfam" id="PF02653">
    <property type="entry name" value="BPD_transp_2"/>
    <property type="match status" value="1"/>
</dbReference>
<keyword evidence="7 9" id="KW-0472">Membrane</keyword>
<feature type="transmembrane region" description="Helical" evidence="9">
    <location>
        <begin position="191"/>
        <end position="214"/>
    </location>
</feature>
<evidence type="ECO:0000256" key="5">
    <source>
        <dbReference type="ARBA" id="ARBA00022970"/>
    </source>
</evidence>
<accession>A0A1D3TYN4</accession>
<reference evidence="10 11" key="1">
    <citation type="submission" date="2016-09" db="EMBL/GenBank/DDBJ databases">
        <authorList>
            <person name="Capua I."/>
            <person name="De Benedictis P."/>
            <person name="Joannis T."/>
            <person name="Lombin L.H."/>
            <person name="Cattoli G."/>
        </authorList>
    </citation>
    <scope>NUCLEOTIDE SEQUENCE [LARGE SCALE GENOMIC DNA]</scope>
    <source>
        <strain evidence="10 11">GluBS11</strain>
    </source>
</reference>
<dbReference type="InterPro" id="IPR052157">
    <property type="entry name" value="BCAA_transport_permease"/>
</dbReference>
<comment type="similarity">
    <text evidence="8">Belongs to the binding-protein-dependent transport system permease family. LivHM subfamily.</text>
</comment>
<keyword evidence="3" id="KW-1003">Cell membrane</keyword>
<dbReference type="GO" id="GO:0006865">
    <property type="term" value="P:amino acid transport"/>
    <property type="evidence" value="ECO:0007669"/>
    <property type="project" value="UniProtKB-KW"/>
</dbReference>
<comment type="subcellular location">
    <subcellularLocation>
        <location evidence="1">Cell membrane</location>
        <topology evidence="1">Multi-pass membrane protein</topology>
    </subcellularLocation>
</comment>
<dbReference type="InterPro" id="IPR001851">
    <property type="entry name" value="ABC_transp_permease"/>
</dbReference>
<protein>
    <submittedName>
        <fullName evidence="10">Branched-chain amino acid transport system permease protein</fullName>
    </submittedName>
</protein>
<evidence type="ECO:0000256" key="9">
    <source>
        <dbReference type="SAM" id="Phobius"/>
    </source>
</evidence>
<dbReference type="GO" id="GO:0005886">
    <property type="term" value="C:plasma membrane"/>
    <property type="evidence" value="ECO:0007669"/>
    <property type="project" value="UniProtKB-SubCell"/>
</dbReference>
<proteinExistence type="inferred from homology"/>
<sequence>MAQTVLQLIIGGLAMGFIYALVSIEYTIIWNASGLLNFSHERLILLGAYLFGAQFVVRNGISNPIAVVLMLICTFFIGVLISYVLMRPLRNLPLVFSVTGTIMLGRIITEGVRLIWGNNPIPLVGWLEGTIKAGELVINRTYIIIIIVAAVLVAALQIFLNKTKVGTAMRCVSQNKKAAAFMGIDVDRSSAITMGISAVICGIIGILIIPLFQLKGDMTGMIGIKGFAAGVVGGFGYIPGGIVGGILIGVLESLSTLVVPGIYKDIVSFILLIVFLLVRPSGILGHKA</sequence>
<keyword evidence="11" id="KW-1185">Reference proteome</keyword>
<dbReference type="Proteomes" id="UP000199315">
    <property type="component" value="Unassembled WGS sequence"/>
</dbReference>
<evidence type="ECO:0000256" key="6">
    <source>
        <dbReference type="ARBA" id="ARBA00022989"/>
    </source>
</evidence>
<evidence type="ECO:0000256" key="3">
    <source>
        <dbReference type="ARBA" id="ARBA00022475"/>
    </source>
</evidence>
<evidence type="ECO:0000256" key="1">
    <source>
        <dbReference type="ARBA" id="ARBA00004651"/>
    </source>
</evidence>
<keyword evidence="4 9" id="KW-0812">Transmembrane</keyword>
<feature type="transmembrane region" description="Helical" evidence="9">
    <location>
        <begin position="226"/>
        <end position="251"/>
    </location>
</feature>
<feature type="transmembrane region" description="Helical" evidence="9">
    <location>
        <begin position="67"/>
        <end position="86"/>
    </location>
</feature>
<gene>
    <name evidence="10" type="ORF">SAMN05421730_10484</name>
</gene>
<keyword evidence="6 9" id="KW-1133">Transmembrane helix</keyword>
<keyword evidence="5" id="KW-0029">Amino-acid transport</keyword>
<evidence type="ECO:0000313" key="10">
    <source>
        <dbReference type="EMBL" id="SCP99593.1"/>
    </source>
</evidence>
<evidence type="ECO:0000256" key="7">
    <source>
        <dbReference type="ARBA" id="ARBA00023136"/>
    </source>
</evidence>
<dbReference type="PANTHER" id="PTHR11795">
    <property type="entry name" value="BRANCHED-CHAIN AMINO ACID TRANSPORT SYSTEM PERMEASE PROTEIN LIVH"/>
    <property type="match status" value="1"/>
</dbReference>
<dbReference type="OrthoDB" id="9807115at2"/>
<dbReference type="STRING" id="1619234.SAMN05421730_10484"/>
<evidence type="ECO:0000256" key="4">
    <source>
        <dbReference type="ARBA" id="ARBA00022692"/>
    </source>
</evidence>
<feature type="transmembrane region" description="Helical" evidence="9">
    <location>
        <begin position="257"/>
        <end position="278"/>
    </location>
</feature>
<dbReference type="EMBL" id="FMKA01000048">
    <property type="protein sequence ID" value="SCP99593.1"/>
    <property type="molecule type" value="Genomic_DNA"/>
</dbReference>
<dbReference type="RefSeq" id="WP_091236900.1">
    <property type="nucleotide sequence ID" value="NZ_FMKA01000048.1"/>
</dbReference>
<dbReference type="CDD" id="cd06582">
    <property type="entry name" value="TM_PBP1_LivH_like"/>
    <property type="match status" value="1"/>
</dbReference>
<feature type="transmembrane region" description="Helical" evidence="9">
    <location>
        <begin position="6"/>
        <end position="31"/>
    </location>
</feature>
<evidence type="ECO:0000256" key="2">
    <source>
        <dbReference type="ARBA" id="ARBA00022448"/>
    </source>
</evidence>
<evidence type="ECO:0000313" key="11">
    <source>
        <dbReference type="Proteomes" id="UP000199315"/>
    </source>
</evidence>
<feature type="transmembrane region" description="Helical" evidence="9">
    <location>
        <begin position="141"/>
        <end position="160"/>
    </location>
</feature>
<dbReference type="GO" id="GO:0022857">
    <property type="term" value="F:transmembrane transporter activity"/>
    <property type="evidence" value="ECO:0007669"/>
    <property type="project" value="InterPro"/>
</dbReference>
<organism evidence="10 11">
    <name type="scientific">Anaerobium acetethylicum</name>
    <dbReference type="NCBI Taxonomy" id="1619234"/>
    <lineage>
        <taxon>Bacteria</taxon>
        <taxon>Bacillati</taxon>
        <taxon>Bacillota</taxon>
        <taxon>Clostridia</taxon>
        <taxon>Lachnospirales</taxon>
        <taxon>Lachnospiraceae</taxon>
        <taxon>Anaerobium</taxon>
    </lineage>
</organism>